<accession>A0A6B3W415</accession>
<sequence length="384" mass="45052">MSRQTFDEDFKRSTVQMMIEQNKSVAQTARDLGISPNTIHNWKKKYGEEFIEASFPNMTEAQQLKAMQKRLRDLEEENAILKKANALLRERPSVIFSFIYENRFIFRVEKMCKVMKVSRSGYHKWVDRPESEKAKRHKTLVKHVHKSYLESRGLYGSPKIAKDLERKGVPVCQKTVARIMKEENLRSKTVKKYKATTNSKHSLPVYENKLNQEFKVDAPNKVWVADITYIPTSEGWLYLASVMDLFSRKIVGWSVDKTMTKELVINALDRAYNRQKPPLGSVLHHSDRGSQYCSKDYQKKLTKYEMDISMSRKGNCYDNACIESFHSVLKKELIYLTKYKTREQAKKEIYEYIEIFYNSKRIHSANGYLSPSEYERMYLSKAAS</sequence>
<dbReference type="Proteomes" id="UP000570010">
    <property type="component" value="Unassembled WGS sequence"/>
</dbReference>
<dbReference type="Pfam" id="PF13276">
    <property type="entry name" value="HTH_21"/>
    <property type="match status" value="1"/>
</dbReference>
<dbReference type="PROSITE" id="PS50994">
    <property type="entry name" value="INTEGRASE"/>
    <property type="match status" value="1"/>
</dbReference>
<dbReference type="RefSeq" id="WP_163243100.1">
    <property type="nucleotide sequence ID" value="NZ_CP082780.1"/>
</dbReference>
<dbReference type="PANTHER" id="PTHR46889">
    <property type="entry name" value="TRANSPOSASE INSF FOR INSERTION SEQUENCE IS3B-RELATED"/>
    <property type="match status" value="1"/>
</dbReference>
<dbReference type="InterPro" id="IPR025948">
    <property type="entry name" value="HTH-like_dom"/>
</dbReference>
<dbReference type="Pfam" id="PF01527">
    <property type="entry name" value="HTH_Tnp_1"/>
    <property type="match status" value="1"/>
</dbReference>
<dbReference type="InterPro" id="IPR050900">
    <property type="entry name" value="Transposase_IS3/IS150/IS904"/>
</dbReference>
<dbReference type="EMBL" id="JACEIO010000041">
    <property type="protein sequence ID" value="MBA4538355.1"/>
    <property type="molecule type" value="Genomic_DNA"/>
</dbReference>
<comment type="function">
    <text evidence="1">Involved in the transposition of the insertion sequence.</text>
</comment>
<dbReference type="InterPro" id="IPR048020">
    <property type="entry name" value="Transpos_IS3"/>
</dbReference>
<dbReference type="GO" id="GO:0003677">
    <property type="term" value="F:DNA binding"/>
    <property type="evidence" value="ECO:0007669"/>
    <property type="project" value="InterPro"/>
</dbReference>
<comment type="caution">
    <text evidence="5">The sequence shown here is derived from an EMBL/GenBank/DDBJ whole genome shotgun (WGS) entry which is preliminary data.</text>
</comment>
<dbReference type="SUPFAM" id="SSF46689">
    <property type="entry name" value="Homeodomain-like"/>
    <property type="match status" value="1"/>
</dbReference>
<dbReference type="InterPro" id="IPR012337">
    <property type="entry name" value="RNaseH-like_sf"/>
</dbReference>
<dbReference type="InterPro" id="IPR002514">
    <property type="entry name" value="Transposase_8"/>
</dbReference>
<dbReference type="InterPro" id="IPR001584">
    <property type="entry name" value="Integrase_cat-core"/>
</dbReference>
<dbReference type="InterPro" id="IPR036397">
    <property type="entry name" value="RNaseH_sf"/>
</dbReference>
<reference evidence="4 7" key="2">
    <citation type="submission" date="2020-07" db="EMBL/GenBank/DDBJ databases">
        <authorList>
            <person name="Feng H."/>
        </authorList>
    </citation>
    <scope>NUCLEOTIDE SEQUENCE [LARGE SCALE GENOMIC DNA]</scope>
    <source>
        <strain evidence="7">s-12</strain>
        <strain evidence="4">S-12</strain>
    </source>
</reference>
<dbReference type="Pfam" id="PF00665">
    <property type="entry name" value="rve"/>
    <property type="match status" value="1"/>
</dbReference>
<dbReference type="Proteomes" id="UP000472971">
    <property type="component" value="Unassembled WGS sequence"/>
</dbReference>
<dbReference type="GO" id="GO:0015074">
    <property type="term" value="P:DNA integration"/>
    <property type="evidence" value="ECO:0007669"/>
    <property type="project" value="InterPro"/>
</dbReference>
<evidence type="ECO:0000259" key="3">
    <source>
        <dbReference type="PROSITE" id="PS50994"/>
    </source>
</evidence>
<evidence type="ECO:0000256" key="2">
    <source>
        <dbReference type="SAM" id="Coils"/>
    </source>
</evidence>
<dbReference type="PANTHER" id="PTHR46889:SF4">
    <property type="entry name" value="TRANSPOSASE INSO FOR INSERTION SEQUENCE ELEMENT IS911B-RELATED"/>
    <property type="match status" value="1"/>
</dbReference>
<dbReference type="NCBIfam" id="NF033516">
    <property type="entry name" value="transpos_IS3"/>
    <property type="match status" value="1"/>
</dbReference>
<evidence type="ECO:0000313" key="7">
    <source>
        <dbReference type="Proteomes" id="UP000570010"/>
    </source>
</evidence>
<name>A0A6B3W415_9BACI</name>
<keyword evidence="2" id="KW-0175">Coiled coil</keyword>
<evidence type="ECO:0000313" key="6">
    <source>
        <dbReference type="Proteomes" id="UP000472971"/>
    </source>
</evidence>
<feature type="coiled-coil region" evidence="2">
    <location>
        <begin position="57"/>
        <end position="91"/>
    </location>
</feature>
<dbReference type="InterPro" id="IPR009057">
    <property type="entry name" value="Homeodomain-like_sf"/>
</dbReference>
<evidence type="ECO:0000313" key="4">
    <source>
        <dbReference type="EMBL" id="MBA4538355.1"/>
    </source>
</evidence>
<dbReference type="Gene3D" id="1.10.10.60">
    <property type="entry name" value="Homeodomain-like"/>
    <property type="match status" value="1"/>
</dbReference>
<reference evidence="5 6" key="1">
    <citation type="submission" date="2020-02" db="EMBL/GenBank/DDBJ databases">
        <title>Bacillus aquiflavi sp. nov., isolated from yellow water of strong flavor Chinese baijiu in Yibin region of China.</title>
        <authorList>
            <person name="Xie J."/>
        </authorList>
    </citation>
    <scope>NUCLEOTIDE SEQUENCE [LARGE SCALE GENOMIC DNA]</scope>
    <source>
        <strain evidence="5 6">3H-10</strain>
    </source>
</reference>
<dbReference type="EMBL" id="JAAIWN010000042">
    <property type="protein sequence ID" value="NEY82703.1"/>
    <property type="molecule type" value="Genomic_DNA"/>
</dbReference>
<dbReference type="GO" id="GO:0006313">
    <property type="term" value="P:DNA transposition"/>
    <property type="evidence" value="ECO:0007669"/>
    <property type="project" value="InterPro"/>
</dbReference>
<dbReference type="SUPFAM" id="SSF53098">
    <property type="entry name" value="Ribonuclease H-like"/>
    <property type="match status" value="1"/>
</dbReference>
<dbReference type="GO" id="GO:0004803">
    <property type="term" value="F:transposase activity"/>
    <property type="evidence" value="ECO:0007669"/>
    <property type="project" value="InterPro"/>
</dbReference>
<feature type="domain" description="Integrase catalytic" evidence="3">
    <location>
        <begin position="215"/>
        <end position="379"/>
    </location>
</feature>
<protein>
    <submittedName>
        <fullName evidence="5">IS3 family transposase</fullName>
    </submittedName>
</protein>
<keyword evidence="6" id="KW-1185">Reference proteome</keyword>
<gene>
    <name evidence="5" type="ORF">G4D64_14605</name>
    <name evidence="4" type="ORF">H1Z61_14735</name>
</gene>
<dbReference type="Gene3D" id="3.30.420.10">
    <property type="entry name" value="Ribonuclease H-like superfamily/Ribonuclease H"/>
    <property type="match status" value="1"/>
</dbReference>
<dbReference type="AlphaFoldDB" id="A0A6B3W415"/>
<organism evidence="5 6">
    <name type="scientific">Bacillus aquiflavi</name>
    <dbReference type="NCBI Taxonomy" id="2672567"/>
    <lineage>
        <taxon>Bacteria</taxon>
        <taxon>Bacillati</taxon>
        <taxon>Bacillota</taxon>
        <taxon>Bacilli</taxon>
        <taxon>Bacillales</taxon>
        <taxon>Bacillaceae</taxon>
        <taxon>Bacillus</taxon>
    </lineage>
</organism>
<proteinExistence type="predicted"/>
<dbReference type="Pfam" id="PF13333">
    <property type="entry name" value="rve_2"/>
    <property type="match status" value="1"/>
</dbReference>
<evidence type="ECO:0000313" key="5">
    <source>
        <dbReference type="EMBL" id="NEY82703.1"/>
    </source>
</evidence>
<evidence type="ECO:0000256" key="1">
    <source>
        <dbReference type="ARBA" id="ARBA00002286"/>
    </source>
</evidence>